<evidence type="ECO:0000313" key="5">
    <source>
        <dbReference type="Proteomes" id="UP000806378"/>
    </source>
</evidence>
<dbReference type="InterPro" id="IPR008979">
    <property type="entry name" value="Galactose-bd-like_sf"/>
</dbReference>
<keyword evidence="5" id="KW-1185">Reference proteome</keyword>
<organism evidence="4 5">
    <name type="scientific">Corymbia citriodora subsp. variegata</name>
    <dbReference type="NCBI Taxonomy" id="360336"/>
    <lineage>
        <taxon>Eukaryota</taxon>
        <taxon>Viridiplantae</taxon>
        <taxon>Streptophyta</taxon>
        <taxon>Embryophyta</taxon>
        <taxon>Tracheophyta</taxon>
        <taxon>Spermatophyta</taxon>
        <taxon>Magnoliopsida</taxon>
        <taxon>eudicotyledons</taxon>
        <taxon>Gunneridae</taxon>
        <taxon>Pentapetalae</taxon>
        <taxon>rosids</taxon>
        <taxon>malvids</taxon>
        <taxon>Myrtales</taxon>
        <taxon>Myrtaceae</taxon>
        <taxon>Myrtoideae</taxon>
        <taxon>Eucalypteae</taxon>
        <taxon>Corymbia</taxon>
    </lineage>
</organism>
<comment type="caution">
    <text evidence="4">The sequence shown here is derived from an EMBL/GenBank/DDBJ whole genome shotgun (WGS) entry which is preliminary data.</text>
</comment>
<protein>
    <recommendedName>
        <fullName evidence="3">PITH domain-containing protein</fullName>
    </recommendedName>
</protein>
<dbReference type="EMBL" id="MU101671">
    <property type="protein sequence ID" value="KAF7845727.1"/>
    <property type="molecule type" value="Genomic_DNA"/>
</dbReference>
<accession>A0A8T0CEK4</accession>
<dbReference type="Gene3D" id="2.60.120.470">
    <property type="entry name" value="PITH domain"/>
    <property type="match status" value="1"/>
</dbReference>
<dbReference type="Gramene" id="rna-gnl|WGS:JABURB|Cocit.L0964.1">
    <property type="protein sequence ID" value="cds-KAF7845727.1"/>
    <property type="gene ID" value="gene-BT93_L0964"/>
</dbReference>
<evidence type="ECO:0000259" key="3">
    <source>
        <dbReference type="PROSITE" id="PS51532"/>
    </source>
</evidence>
<comment type="similarity">
    <text evidence="1">Belongs to the PITHD1 family.</text>
</comment>
<dbReference type="AlphaFoldDB" id="A0A8T0CEK4"/>
<dbReference type="InterPro" id="IPR010400">
    <property type="entry name" value="PITH_dom"/>
</dbReference>
<feature type="region of interest" description="Disordered" evidence="2">
    <location>
        <begin position="1"/>
        <end position="23"/>
    </location>
</feature>
<evidence type="ECO:0000313" key="4">
    <source>
        <dbReference type="EMBL" id="KAF7845727.1"/>
    </source>
</evidence>
<dbReference type="Proteomes" id="UP000806378">
    <property type="component" value="Unassembled WGS sequence"/>
</dbReference>
<dbReference type="GO" id="GO:0005634">
    <property type="term" value="C:nucleus"/>
    <property type="evidence" value="ECO:0007669"/>
    <property type="project" value="TreeGrafter"/>
</dbReference>
<dbReference type="GO" id="GO:0005737">
    <property type="term" value="C:cytoplasm"/>
    <property type="evidence" value="ECO:0007669"/>
    <property type="project" value="UniProtKB-ARBA"/>
</dbReference>
<name>A0A8T0CEK4_CORYI</name>
<evidence type="ECO:0000256" key="2">
    <source>
        <dbReference type="SAM" id="MobiDB-lite"/>
    </source>
</evidence>
<dbReference type="InterPro" id="IPR037047">
    <property type="entry name" value="PITH_dom_sf"/>
</dbReference>
<feature type="domain" description="PITH" evidence="3">
    <location>
        <begin position="20"/>
        <end position="196"/>
    </location>
</feature>
<gene>
    <name evidence="4" type="ORF">BT93_L0964</name>
</gene>
<dbReference type="PROSITE" id="PS51532">
    <property type="entry name" value="PITH"/>
    <property type="match status" value="1"/>
</dbReference>
<dbReference type="OrthoDB" id="2635at2759"/>
<proteinExistence type="inferred from homology"/>
<dbReference type="Pfam" id="PF06201">
    <property type="entry name" value="PITH"/>
    <property type="match status" value="1"/>
</dbReference>
<reference evidence="4" key="1">
    <citation type="submission" date="2020-05" db="EMBL/GenBank/DDBJ databases">
        <title>WGS assembly of Corymbia citriodora subspecies variegata.</title>
        <authorList>
            <person name="Barry K."/>
            <person name="Hundley H."/>
            <person name="Shu S."/>
            <person name="Jenkins J."/>
            <person name="Grimwood J."/>
            <person name="Baten A."/>
        </authorList>
    </citation>
    <scope>NUCLEOTIDE SEQUENCE</scope>
    <source>
        <strain evidence="4">CV2-018</strain>
    </source>
</reference>
<dbReference type="PANTHER" id="PTHR12175:SF1">
    <property type="entry name" value="PITH DOMAIN-CONTAINING PROTEIN 1"/>
    <property type="match status" value="1"/>
</dbReference>
<evidence type="ECO:0000256" key="1">
    <source>
        <dbReference type="ARBA" id="ARBA00025788"/>
    </source>
</evidence>
<dbReference type="InterPro" id="IPR045099">
    <property type="entry name" value="PITH1-like"/>
</dbReference>
<sequence>MSCEHEHHSHGHGHGDHDHSHDLEPALQSSLYKQIEFDKVHAFNEATAGSAAGILRKTWTDRLSDQPILESDSDEQILLHIPFSGSCKLYSLLIRTSNTENAPAKLKMFRNRTDLDFSACQDLKATQSIDLPRSNEIADIALNRAHWNGTTSVDLFFESNHSGGEEDLTHIFYLGFKGDFMALNREPIHVLYEAAANPKDHKVIQGLTNINQSSLGQ</sequence>
<dbReference type="PANTHER" id="PTHR12175">
    <property type="entry name" value="AD039 HT014 THIOREDOXIN FAMILY TRP26"/>
    <property type="match status" value="1"/>
</dbReference>
<dbReference type="SUPFAM" id="SSF49785">
    <property type="entry name" value="Galactose-binding domain-like"/>
    <property type="match status" value="1"/>
</dbReference>